<reference evidence="8 9" key="2">
    <citation type="submission" date="2018-11" db="EMBL/GenBank/DDBJ databases">
        <authorList>
            <consortium name="Pathogen Informatics"/>
        </authorList>
    </citation>
    <scope>NUCLEOTIDE SEQUENCE [LARGE SCALE GENOMIC DNA]</scope>
    <source>
        <strain evidence="8 9">NST_G2</strain>
    </source>
</reference>
<dbReference type="InterPro" id="IPR036236">
    <property type="entry name" value="Znf_C2H2_sf"/>
</dbReference>
<keyword evidence="2" id="KW-0677">Repeat</keyword>
<keyword evidence="4" id="KW-0862">Zinc</keyword>
<proteinExistence type="predicted"/>
<feature type="compositionally biased region" description="Low complexity" evidence="6">
    <location>
        <begin position="486"/>
        <end position="506"/>
    </location>
</feature>
<dbReference type="Proteomes" id="UP000275846">
    <property type="component" value="Unassembled WGS sequence"/>
</dbReference>
<feature type="region of interest" description="Disordered" evidence="6">
    <location>
        <begin position="438"/>
        <end position="512"/>
    </location>
</feature>
<evidence type="ECO:0000259" key="7">
    <source>
        <dbReference type="PROSITE" id="PS50157"/>
    </source>
</evidence>
<dbReference type="EMBL" id="UYSU01033179">
    <property type="protein sequence ID" value="VDL91644.1"/>
    <property type="molecule type" value="Genomic_DNA"/>
</dbReference>
<dbReference type="AlphaFoldDB" id="A0A183SM11"/>
<organism evidence="10">
    <name type="scientific">Schistocephalus solidus</name>
    <name type="common">Tapeworm</name>
    <dbReference type="NCBI Taxonomy" id="70667"/>
    <lineage>
        <taxon>Eukaryota</taxon>
        <taxon>Metazoa</taxon>
        <taxon>Spiralia</taxon>
        <taxon>Lophotrochozoa</taxon>
        <taxon>Platyhelminthes</taxon>
        <taxon>Cestoda</taxon>
        <taxon>Eucestoda</taxon>
        <taxon>Diphyllobothriidea</taxon>
        <taxon>Diphyllobothriidae</taxon>
        <taxon>Schistocephalus</taxon>
    </lineage>
</organism>
<dbReference type="GO" id="GO:0000978">
    <property type="term" value="F:RNA polymerase II cis-regulatory region sequence-specific DNA binding"/>
    <property type="evidence" value="ECO:0007669"/>
    <property type="project" value="TreeGrafter"/>
</dbReference>
<evidence type="ECO:0000256" key="4">
    <source>
        <dbReference type="ARBA" id="ARBA00022833"/>
    </source>
</evidence>
<keyword evidence="9" id="KW-1185">Reference proteome</keyword>
<evidence type="ECO:0000313" key="8">
    <source>
        <dbReference type="EMBL" id="VDL91644.1"/>
    </source>
</evidence>
<dbReference type="FunFam" id="3.30.160.60:FF:000100">
    <property type="entry name" value="Zinc finger 45-like"/>
    <property type="match status" value="1"/>
</dbReference>
<evidence type="ECO:0000256" key="6">
    <source>
        <dbReference type="SAM" id="MobiDB-lite"/>
    </source>
</evidence>
<dbReference type="SMART" id="SM00355">
    <property type="entry name" value="ZnF_C2H2"/>
    <property type="match status" value="3"/>
</dbReference>
<gene>
    <name evidence="8" type="ORF">SSLN_LOCUS5259</name>
</gene>
<evidence type="ECO:0000256" key="3">
    <source>
        <dbReference type="ARBA" id="ARBA00022771"/>
    </source>
</evidence>
<dbReference type="Gene3D" id="3.30.160.60">
    <property type="entry name" value="Classic Zinc Finger"/>
    <property type="match status" value="2"/>
</dbReference>
<dbReference type="GO" id="GO:0005634">
    <property type="term" value="C:nucleus"/>
    <property type="evidence" value="ECO:0007669"/>
    <property type="project" value="UniProtKB-ARBA"/>
</dbReference>
<reference evidence="10" key="1">
    <citation type="submission" date="2016-06" db="UniProtKB">
        <authorList>
            <consortium name="WormBaseParasite"/>
        </authorList>
    </citation>
    <scope>IDENTIFICATION</scope>
</reference>
<dbReference type="WBParaSite" id="SSLN_0000542501-mRNA-1">
    <property type="protein sequence ID" value="SSLN_0000542501-mRNA-1"/>
    <property type="gene ID" value="SSLN_0000542501"/>
</dbReference>
<feature type="region of interest" description="Disordered" evidence="6">
    <location>
        <begin position="692"/>
        <end position="711"/>
    </location>
</feature>
<dbReference type="GO" id="GO:0000981">
    <property type="term" value="F:DNA-binding transcription factor activity, RNA polymerase II-specific"/>
    <property type="evidence" value="ECO:0007669"/>
    <property type="project" value="TreeGrafter"/>
</dbReference>
<feature type="compositionally biased region" description="Polar residues" evidence="6">
    <location>
        <begin position="692"/>
        <end position="705"/>
    </location>
</feature>
<evidence type="ECO:0000313" key="10">
    <source>
        <dbReference type="WBParaSite" id="SSLN_0000542501-mRNA-1"/>
    </source>
</evidence>
<dbReference type="InterPro" id="IPR013087">
    <property type="entry name" value="Znf_C2H2_type"/>
</dbReference>
<dbReference type="SUPFAM" id="SSF57667">
    <property type="entry name" value="beta-beta-alpha zinc fingers"/>
    <property type="match status" value="2"/>
</dbReference>
<evidence type="ECO:0000313" key="9">
    <source>
        <dbReference type="Proteomes" id="UP000275846"/>
    </source>
</evidence>
<feature type="domain" description="C2H2-type" evidence="7">
    <location>
        <begin position="332"/>
        <end position="359"/>
    </location>
</feature>
<dbReference type="GO" id="GO:0008270">
    <property type="term" value="F:zinc ion binding"/>
    <property type="evidence" value="ECO:0007669"/>
    <property type="project" value="UniProtKB-KW"/>
</dbReference>
<keyword evidence="3 5" id="KW-0863">Zinc-finger</keyword>
<keyword evidence="1" id="KW-0479">Metal-binding</keyword>
<dbReference type="OrthoDB" id="7295497at2759"/>
<accession>A0A183SM11</accession>
<dbReference type="PANTHER" id="PTHR19818:SF150">
    <property type="entry name" value="C2H2-TYPE DOMAIN-CONTAINING PROTEIN-RELATED"/>
    <property type="match status" value="1"/>
</dbReference>
<dbReference type="GO" id="GO:0000122">
    <property type="term" value="P:negative regulation of transcription by RNA polymerase II"/>
    <property type="evidence" value="ECO:0007669"/>
    <property type="project" value="TreeGrafter"/>
</dbReference>
<dbReference type="PROSITE" id="PS50157">
    <property type="entry name" value="ZINC_FINGER_C2H2_2"/>
    <property type="match status" value="2"/>
</dbReference>
<protein>
    <submittedName>
        <fullName evidence="10">Zinc finger protein</fullName>
    </submittedName>
</protein>
<sequence>MSSRLTSWKFWIFTRSVHTGKKSKLRKEFQKELKSDPTLDEKIETLSNSLLNDLPGTTGEAISRAKEVQRKRLKAAIVFRKNFSPDEWSAETISKNFPISDSGASKFLSKSQKKPNRVLRSLESVIRHDTACIGRWINIISVIVELQMEMGYIRPTLSTVLNALSHKLPRDLRWVGLHNFLDLLSFANGNSSLPLPPETSLDVYQRKLSQHSPGPFQRIAENIQKPILPDNNDLTVSSVTDAHSDVARLISGHSQSVLEEAISNFQFTFNSPSVTALGCLPPIATFSHQFKSLCDFSFSRSVNETETPERPEFKACYQLVLHLRIHSEEKPFTCSRCQQRFLSSENLRRHQRHHLGVKPYTCPECQKSFFRTSERSNCMRLHRLQRKLLSSGEGTKNVNGAAPAPLSAIAFEQKPTVTAEFVCPVCTIPRAYRDGGSLRKHLRSHHPDYKRPSIINLPKQPVDKRKKAGKQPSPTAVGESDTSLQSSCPSSHPPVVSEVSSSPSGSRHLTQGPTSWIAVQDGTLTQPVNGIFLLQENGLICEAAEYQIPATDFDTGISTSMDLVDNPVSHATAQQQELHREMQTESFAADITGGFGPRDAHLSEVICTTGDDFSQQSVWMLQDSPRLLRVFEENGTLCTPALPVDLCTSALCLTIDDTSHPHPYESEPFATLPRSEDETILGESVAHLKSADFQTTSRSTPTNEPSLMRLRNNAPPFATTSEEETPLDLTEMPSEGVFSHPPPSDDFFPFHVDEVIDLSAASTSDHSCPMDLSSQQQTPGVSNGVHDIVGAWDPEPGFSFTDLLTDEDSTTHEFLRAFPLSQELNSLNVSGGQAPALELAFGHEPKTASWPAST</sequence>
<dbReference type="InterPro" id="IPR050329">
    <property type="entry name" value="GLI_C2H2-zinc-finger"/>
</dbReference>
<evidence type="ECO:0000256" key="5">
    <source>
        <dbReference type="PROSITE-ProRule" id="PRU00042"/>
    </source>
</evidence>
<name>A0A183SM11_SCHSO</name>
<feature type="domain" description="C2H2-type" evidence="7">
    <location>
        <begin position="360"/>
        <end position="387"/>
    </location>
</feature>
<evidence type="ECO:0000256" key="1">
    <source>
        <dbReference type="ARBA" id="ARBA00022723"/>
    </source>
</evidence>
<dbReference type="PROSITE" id="PS00028">
    <property type="entry name" value="ZINC_FINGER_C2H2_1"/>
    <property type="match status" value="1"/>
</dbReference>
<dbReference type="GO" id="GO:0045944">
    <property type="term" value="P:positive regulation of transcription by RNA polymerase II"/>
    <property type="evidence" value="ECO:0007669"/>
    <property type="project" value="TreeGrafter"/>
</dbReference>
<dbReference type="STRING" id="70667.A0A183SM11"/>
<evidence type="ECO:0000256" key="2">
    <source>
        <dbReference type="ARBA" id="ARBA00022737"/>
    </source>
</evidence>
<dbReference type="PANTHER" id="PTHR19818">
    <property type="entry name" value="ZINC FINGER PROTEIN ZIC AND GLI"/>
    <property type="match status" value="1"/>
</dbReference>